<proteinExistence type="predicted"/>
<dbReference type="InterPro" id="IPR011009">
    <property type="entry name" value="Kinase-like_dom_sf"/>
</dbReference>
<reference evidence="2 3" key="1">
    <citation type="submission" date="2018-01" db="EMBL/GenBank/DDBJ databases">
        <title>Draft genome sequence of Nonomuraea sp. KC333.</title>
        <authorList>
            <person name="Sahin N."/>
            <person name="Saygin H."/>
            <person name="Ay H."/>
        </authorList>
    </citation>
    <scope>NUCLEOTIDE SEQUENCE [LARGE SCALE GENOMIC DNA]</scope>
    <source>
        <strain evidence="2 3">KC333</strain>
    </source>
</reference>
<dbReference type="InterPro" id="IPR002575">
    <property type="entry name" value="Aminoglycoside_PTrfase"/>
</dbReference>
<evidence type="ECO:0000313" key="2">
    <source>
        <dbReference type="EMBL" id="PZG21043.1"/>
    </source>
</evidence>
<gene>
    <name evidence="2" type="ORF">C1J01_07650</name>
</gene>
<keyword evidence="3" id="KW-1185">Reference proteome</keyword>
<dbReference type="OrthoDB" id="236897at2"/>
<comment type="caution">
    <text evidence="2">The sequence shown here is derived from an EMBL/GenBank/DDBJ whole genome shotgun (WGS) entry which is preliminary data.</text>
</comment>
<dbReference type="Gene3D" id="3.90.1200.10">
    <property type="match status" value="1"/>
</dbReference>
<dbReference type="Proteomes" id="UP000249304">
    <property type="component" value="Unassembled WGS sequence"/>
</dbReference>
<keyword evidence="2" id="KW-0808">Transferase</keyword>
<feature type="domain" description="Aminoglycoside phosphotransferase" evidence="1">
    <location>
        <begin position="118"/>
        <end position="165"/>
    </location>
</feature>
<dbReference type="EMBL" id="POUD01000020">
    <property type="protein sequence ID" value="PZG21043.1"/>
    <property type="molecule type" value="Genomic_DNA"/>
</dbReference>
<accession>A0A2W2EF54</accession>
<sequence>MVRVGDTVRRPVRPFTLTIQAFLAHLHAAGFSEAPVPLGLDEQGREVLSFVPGDVPREPLPPETAKEEVLVALAQLIRRLHDAAEGWAVPEDAVWGGIPGTQVRNSTPDGEPPLVSPRDYCPGNVVFRDGLPAALIDFDLARPTTRVDDIANALYYWAPLMHPEDRAPAFRDLDIPHRVAVFADAYDMTPDQRRVLVPTATAMIGRFHVNMRAAAERDPVFRRFWNEGAKDRLPRAETWIQQEGPAITAEIAHR</sequence>
<protein>
    <submittedName>
        <fullName evidence="2">Aminoglycoside phosphotransferase family protein</fullName>
    </submittedName>
</protein>
<evidence type="ECO:0000259" key="1">
    <source>
        <dbReference type="Pfam" id="PF01636"/>
    </source>
</evidence>
<dbReference type="SUPFAM" id="SSF56112">
    <property type="entry name" value="Protein kinase-like (PK-like)"/>
    <property type="match status" value="1"/>
</dbReference>
<dbReference type="Pfam" id="PF01636">
    <property type="entry name" value="APH"/>
    <property type="match status" value="1"/>
</dbReference>
<name>A0A2W2EF54_9ACTN</name>
<organism evidence="2 3">
    <name type="scientific">Nonomuraea aridisoli</name>
    <dbReference type="NCBI Taxonomy" id="2070368"/>
    <lineage>
        <taxon>Bacteria</taxon>
        <taxon>Bacillati</taxon>
        <taxon>Actinomycetota</taxon>
        <taxon>Actinomycetes</taxon>
        <taxon>Streptosporangiales</taxon>
        <taxon>Streptosporangiaceae</taxon>
        <taxon>Nonomuraea</taxon>
    </lineage>
</organism>
<evidence type="ECO:0000313" key="3">
    <source>
        <dbReference type="Proteomes" id="UP000249304"/>
    </source>
</evidence>
<dbReference type="GO" id="GO:0016740">
    <property type="term" value="F:transferase activity"/>
    <property type="evidence" value="ECO:0007669"/>
    <property type="project" value="UniProtKB-KW"/>
</dbReference>
<dbReference type="AlphaFoldDB" id="A0A2W2EF54"/>